<evidence type="ECO:0000313" key="1">
    <source>
        <dbReference type="EMBL" id="ABG16016.1"/>
    </source>
</evidence>
<sequence length="30" mass="3646">MDEFAINLLVFGRFNQRKRLRAENDKIGFF</sequence>
<evidence type="ECO:0000313" key="2">
    <source>
        <dbReference type="Proteomes" id="UP000001971"/>
    </source>
</evidence>
<name>A0A0H2YBY3_YERPA</name>
<accession>A0A0H2YBY3</accession>
<dbReference type="Proteomes" id="UP000001971">
    <property type="component" value="Chromosome"/>
</dbReference>
<dbReference type="KEGG" id="ypa:YPA_4055"/>
<protein>
    <submittedName>
        <fullName evidence="1">Uncharacterized protein</fullName>
    </submittedName>
</protein>
<dbReference type="AlphaFoldDB" id="A0A0H2YBY3"/>
<dbReference type="EMBL" id="CP000308">
    <property type="protein sequence ID" value="ABG16016.1"/>
    <property type="molecule type" value="Genomic_DNA"/>
</dbReference>
<organism evidence="1 2">
    <name type="scientific">Yersinia pestis bv. Antiqua (strain Antiqua)</name>
    <dbReference type="NCBI Taxonomy" id="360102"/>
    <lineage>
        <taxon>Bacteria</taxon>
        <taxon>Pseudomonadati</taxon>
        <taxon>Pseudomonadota</taxon>
        <taxon>Gammaproteobacteria</taxon>
        <taxon>Enterobacterales</taxon>
        <taxon>Yersiniaceae</taxon>
        <taxon>Yersinia</taxon>
    </lineage>
</organism>
<gene>
    <name evidence="1" type="ordered locus">YPA_4055</name>
</gene>
<reference evidence="1 2" key="1">
    <citation type="journal article" date="2006" name="J. Bacteriol.">
        <title>Complete genome sequence of Yersinia pestis strains Antiqua and Nepal516: evidence of gene reduction in an emerging pathogen.</title>
        <authorList>
            <person name="Chain P.S."/>
            <person name="Hu P."/>
            <person name="Malfatti S.A."/>
            <person name="Radnedge L."/>
            <person name="Larimer F."/>
            <person name="Vergez L.M."/>
            <person name="Worsham P."/>
            <person name="Chu M.C."/>
            <person name="Andersen G.L."/>
        </authorList>
    </citation>
    <scope>NUCLEOTIDE SEQUENCE [LARGE SCALE GENOMIC DNA]</scope>
    <source>
        <strain evidence="1 2">Antiqua</strain>
    </source>
</reference>
<proteinExistence type="predicted"/>